<proteinExistence type="predicted"/>
<sequence length="141" mass="16903">MKLKFGIGNEKCRRKAFTIARKLFKRRTCKITTSILTAVLLIVSTAFFLIFRRHEYYSHHIVRLEREDKIFEYRKSQEPTLYALCSYMGFTELNMDSCNHHCDMKADMWRKRQLMDFEGNEKLAFMEDCPPILDIVGFWEV</sequence>
<keyword evidence="1" id="KW-0812">Transmembrane</keyword>
<evidence type="ECO:0000313" key="3">
    <source>
        <dbReference type="WBParaSite" id="BXY_1317200.1"/>
    </source>
</evidence>
<dbReference type="AlphaFoldDB" id="A0A1I7SJE8"/>
<name>A0A1I7SJE8_BURXY</name>
<feature type="transmembrane region" description="Helical" evidence="1">
    <location>
        <begin position="31"/>
        <end position="51"/>
    </location>
</feature>
<dbReference type="WBParaSite" id="BXY_1317200.1">
    <property type="protein sequence ID" value="BXY_1317200.1"/>
    <property type="gene ID" value="BXY_1317200"/>
</dbReference>
<keyword evidence="1" id="KW-1133">Transmembrane helix</keyword>
<organism evidence="2 3">
    <name type="scientific">Bursaphelenchus xylophilus</name>
    <name type="common">Pinewood nematode worm</name>
    <name type="synonym">Aphelenchoides xylophilus</name>
    <dbReference type="NCBI Taxonomy" id="6326"/>
    <lineage>
        <taxon>Eukaryota</taxon>
        <taxon>Metazoa</taxon>
        <taxon>Ecdysozoa</taxon>
        <taxon>Nematoda</taxon>
        <taxon>Chromadorea</taxon>
        <taxon>Rhabditida</taxon>
        <taxon>Tylenchina</taxon>
        <taxon>Tylenchomorpha</taxon>
        <taxon>Aphelenchoidea</taxon>
        <taxon>Aphelenchoididae</taxon>
        <taxon>Bursaphelenchus</taxon>
    </lineage>
</organism>
<protein>
    <submittedName>
        <fullName evidence="3">BRICHOS domain-containing protein</fullName>
    </submittedName>
</protein>
<dbReference type="Proteomes" id="UP000095284">
    <property type="component" value="Unplaced"/>
</dbReference>
<evidence type="ECO:0000313" key="2">
    <source>
        <dbReference type="Proteomes" id="UP000095284"/>
    </source>
</evidence>
<evidence type="ECO:0000256" key="1">
    <source>
        <dbReference type="SAM" id="Phobius"/>
    </source>
</evidence>
<reference evidence="3" key="1">
    <citation type="submission" date="2016-11" db="UniProtKB">
        <authorList>
            <consortium name="WormBaseParasite"/>
        </authorList>
    </citation>
    <scope>IDENTIFICATION</scope>
</reference>
<accession>A0A1I7SJE8</accession>
<keyword evidence="1" id="KW-0472">Membrane</keyword>